<dbReference type="PANTHER" id="PTHR43047:SF72">
    <property type="entry name" value="OSMOSENSING HISTIDINE PROTEIN KINASE SLN1"/>
    <property type="match status" value="1"/>
</dbReference>
<dbReference type="InterPro" id="IPR049871">
    <property type="entry name" value="BvgS-like_periplasmic2"/>
</dbReference>
<dbReference type="CDD" id="cd00130">
    <property type="entry name" value="PAS"/>
    <property type="match status" value="1"/>
</dbReference>
<name>A0A7Y1LB82_9PSED</name>
<feature type="domain" description="PAS" evidence="22">
    <location>
        <begin position="569"/>
        <end position="619"/>
    </location>
</feature>
<dbReference type="Gene3D" id="3.30.450.20">
    <property type="entry name" value="PAS domain"/>
    <property type="match status" value="1"/>
</dbReference>
<dbReference type="CDD" id="cd17546">
    <property type="entry name" value="REC_hyHK_CKI1_RcsC-like"/>
    <property type="match status" value="1"/>
</dbReference>
<dbReference type="FunFam" id="3.30.565.10:FF:000010">
    <property type="entry name" value="Sensor histidine kinase RcsC"/>
    <property type="match status" value="1"/>
</dbReference>
<dbReference type="PROSITE" id="PS50110">
    <property type="entry name" value="RESPONSE_REGULATORY"/>
    <property type="match status" value="1"/>
</dbReference>
<evidence type="ECO:0000256" key="1">
    <source>
        <dbReference type="ARBA" id="ARBA00000085"/>
    </source>
</evidence>
<evidence type="ECO:0000256" key="18">
    <source>
        <dbReference type="SAM" id="Coils"/>
    </source>
</evidence>
<dbReference type="InterPro" id="IPR004358">
    <property type="entry name" value="Sig_transdc_His_kin-like_C"/>
</dbReference>
<accession>A0A7Y1LB82</accession>
<dbReference type="SUPFAM" id="SSF55785">
    <property type="entry name" value="PYP-like sensor domain (PAS domain)"/>
    <property type="match status" value="1"/>
</dbReference>
<dbReference type="SMART" id="SM00387">
    <property type="entry name" value="HATPase_c"/>
    <property type="match status" value="1"/>
</dbReference>
<evidence type="ECO:0000256" key="15">
    <source>
        <dbReference type="ARBA" id="ARBA00023136"/>
    </source>
</evidence>
<protein>
    <recommendedName>
        <fullName evidence="3">histidine kinase</fullName>
        <ecNumber evidence="3">2.7.13.3</ecNumber>
    </recommendedName>
</protein>
<keyword evidence="10" id="KW-0547">Nucleotide-binding</keyword>
<feature type="chain" id="PRO_5030598075" description="histidine kinase" evidence="19">
    <location>
        <begin position="22"/>
        <end position="1212"/>
    </location>
</feature>
<evidence type="ECO:0000256" key="19">
    <source>
        <dbReference type="SAM" id="SignalP"/>
    </source>
</evidence>
<dbReference type="Pfam" id="PF01627">
    <property type="entry name" value="Hpt"/>
    <property type="match status" value="1"/>
</dbReference>
<dbReference type="Pfam" id="PF00989">
    <property type="entry name" value="PAS"/>
    <property type="match status" value="1"/>
</dbReference>
<feature type="signal peptide" evidence="19">
    <location>
        <begin position="1"/>
        <end position="21"/>
    </location>
</feature>
<dbReference type="InterPro" id="IPR036641">
    <property type="entry name" value="HPT_dom_sf"/>
</dbReference>
<dbReference type="Gene3D" id="1.10.287.130">
    <property type="match status" value="1"/>
</dbReference>
<feature type="coiled-coil region" evidence="18">
    <location>
        <begin position="1185"/>
        <end position="1212"/>
    </location>
</feature>
<dbReference type="SUPFAM" id="SSF55874">
    <property type="entry name" value="ATPase domain of HSP90 chaperone/DNA topoisomerase II/histidine kinase"/>
    <property type="match status" value="1"/>
</dbReference>
<dbReference type="InterPro" id="IPR001638">
    <property type="entry name" value="Solute-binding_3/MltF_N"/>
</dbReference>
<dbReference type="RefSeq" id="WP_169855214.1">
    <property type="nucleotide sequence ID" value="NZ_JAAQYK010000001.1"/>
</dbReference>
<dbReference type="CDD" id="cd00088">
    <property type="entry name" value="HPT"/>
    <property type="match status" value="1"/>
</dbReference>
<dbReference type="InterPro" id="IPR000014">
    <property type="entry name" value="PAS"/>
</dbReference>
<comment type="catalytic activity">
    <reaction evidence="1">
        <text>ATP + protein L-histidine = ADP + protein N-phospho-L-histidine.</text>
        <dbReference type="EC" id="2.7.13.3"/>
    </reaction>
</comment>
<dbReference type="InterPro" id="IPR049870">
    <property type="entry name" value="BvgS-like_periplasmic1"/>
</dbReference>
<dbReference type="InterPro" id="IPR001789">
    <property type="entry name" value="Sig_transdc_resp-reg_receiver"/>
</dbReference>
<evidence type="ECO:0000256" key="10">
    <source>
        <dbReference type="ARBA" id="ARBA00022741"/>
    </source>
</evidence>
<evidence type="ECO:0000259" key="20">
    <source>
        <dbReference type="PROSITE" id="PS50109"/>
    </source>
</evidence>
<dbReference type="InterPro" id="IPR003661">
    <property type="entry name" value="HisK_dim/P_dom"/>
</dbReference>
<dbReference type="CDD" id="cd13707">
    <property type="entry name" value="PBP2_BvgS_D2"/>
    <property type="match status" value="1"/>
</dbReference>
<evidence type="ECO:0000256" key="13">
    <source>
        <dbReference type="ARBA" id="ARBA00022989"/>
    </source>
</evidence>
<dbReference type="CDD" id="cd00082">
    <property type="entry name" value="HisKA"/>
    <property type="match status" value="1"/>
</dbReference>
<proteinExistence type="predicted"/>
<dbReference type="InterPro" id="IPR036097">
    <property type="entry name" value="HisK_dim/P_sf"/>
</dbReference>
<reference evidence="25 26" key="1">
    <citation type="journal article" date="2020" name="Front. Microbiol.">
        <title>Genetic Organization of the aprX-lipA2 Operon Affects the Proteolytic Potential of Pseudomonas Species in Milk.</title>
        <authorList>
            <person name="Maier C."/>
            <person name="Huptas C."/>
            <person name="von Neubeck M."/>
            <person name="Scherer S."/>
            <person name="Wenning M."/>
            <person name="Lucking G."/>
        </authorList>
    </citation>
    <scope>NUCLEOTIDE SEQUENCE [LARGE SCALE GENOMIC DNA]</scope>
    <source>
        <strain evidence="25 26">WS 4997</strain>
    </source>
</reference>
<dbReference type="GO" id="GO:0006355">
    <property type="term" value="P:regulation of DNA-templated transcription"/>
    <property type="evidence" value="ECO:0007669"/>
    <property type="project" value="InterPro"/>
</dbReference>
<evidence type="ECO:0000256" key="3">
    <source>
        <dbReference type="ARBA" id="ARBA00012438"/>
    </source>
</evidence>
<evidence type="ECO:0000256" key="5">
    <source>
        <dbReference type="ARBA" id="ARBA00022519"/>
    </source>
</evidence>
<feature type="domain" description="Histidine kinase" evidence="20">
    <location>
        <begin position="713"/>
        <end position="934"/>
    </location>
</feature>
<dbReference type="Pfam" id="PF02518">
    <property type="entry name" value="HATPase_c"/>
    <property type="match status" value="1"/>
</dbReference>
<keyword evidence="6 17" id="KW-0597">Phosphoprotein</keyword>
<dbReference type="Gene3D" id="3.40.50.2300">
    <property type="match status" value="1"/>
</dbReference>
<organism evidence="25 26">
    <name type="scientific">Pseudomonas lactis</name>
    <dbReference type="NCBI Taxonomy" id="1615674"/>
    <lineage>
        <taxon>Bacteria</taxon>
        <taxon>Pseudomonadati</taxon>
        <taxon>Pseudomonadota</taxon>
        <taxon>Gammaproteobacteria</taxon>
        <taxon>Pseudomonadales</taxon>
        <taxon>Pseudomonadaceae</taxon>
        <taxon>Pseudomonas</taxon>
    </lineage>
</organism>
<dbReference type="CDD" id="cd16922">
    <property type="entry name" value="HATPase_EvgS-ArcB-TorS-like"/>
    <property type="match status" value="1"/>
</dbReference>
<evidence type="ECO:0000256" key="2">
    <source>
        <dbReference type="ARBA" id="ARBA00004429"/>
    </source>
</evidence>
<dbReference type="PROSITE" id="PS50113">
    <property type="entry name" value="PAC"/>
    <property type="match status" value="1"/>
</dbReference>
<dbReference type="PROSITE" id="PS50894">
    <property type="entry name" value="HPT"/>
    <property type="match status" value="1"/>
</dbReference>
<feature type="domain" description="HPt" evidence="24">
    <location>
        <begin position="1114"/>
        <end position="1209"/>
    </location>
</feature>
<dbReference type="InterPro" id="IPR008207">
    <property type="entry name" value="Sig_transdc_His_kin_Hpt_dom"/>
</dbReference>
<dbReference type="PROSITE" id="PS50112">
    <property type="entry name" value="PAS"/>
    <property type="match status" value="1"/>
</dbReference>
<dbReference type="SUPFAM" id="SSF47384">
    <property type="entry name" value="Homodimeric domain of signal transducing histidine kinase"/>
    <property type="match status" value="1"/>
</dbReference>
<evidence type="ECO:0000256" key="7">
    <source>
        <dbReference type="ARBA" id="ARBA00022679"/>
    </source>
</evidence>
<gene>
    <name evidence="25" type="ORF">HBO18_02220</name>
</gene>
<dbReference type="SUPFAM" id="SSF52172">
    <property type="entry name" value="CheY-like"/>
    <property type="match status" value="1"/>
</dbReference>
<dbReference type="SUPFAM" id="SSF53850">
    <property type="entry name" value="Periplasmic binding protein-like II"/>
    <property type="match status" value="2"/>
</dbReference>
<dbReference type="InterPro" id="IPR000700">
    <property type="entry name" value="PAS-assoc_C"/>
</dbReference>
<dbReference type="InterPro" id="IPR036890">
    <property type="entry name" value="HATPase_C_sf"/>
</dbReference>
<keyword evidence="13" id="KW-1133">Transmembrane helix</keyword>
<keyword evidence="9 19" id="KW-0732">Signal</keyword>
<dbReference type="GO" id="GO:0000155">
    <property type="term" value="F:phosphorelay sensor kinase activity"/>
    <property type="evidence" value="ECO:0007669"/>
    <property type="project" value="InterPro"/>
</dbReference>
<dbReference type="Pfam" id="PF00497">
    <property type="entry name" value="SBP_bac_3"/>
    <property type="match status" value="2"/>
</dbReference>
<dbReference type="Pfam" id="PF00072">
    <property type="entry name" value="Response_reg"/>
    <property type="match status" value="1"/>
</dbReference>
<dbReference type="GO" id="GO:0005524">
    <property type="term" value="F:ATP binding"/>
    <property type="evidence" value="ECO:0007669"/>
    <property type="project" value="UniProtKB-KW"/>
</dbReference>
<feature type="domain" description="Response regulatory" evidence="21">
    <location>
        <begin position="956"/>
        <end position="1075"/>
    </location>
</feature>
<keyword evidence="4" id="KW-1003">Cell membrane</keyword>
<dbReference type="Proteomes" id="UP000583279">
    <property type="component" value="Unassembled WGS sequence"/>
</dbReference>
<keyword evidence="12" id="KW-0067">ATP-binding</keyword>
<dbReference type="Gene3D" id="3.30.565.10">
    <property type="entry name" value="Histidine kinase-like ATPase, C-terminal domain"/>
    <property type="match status" value="1"/>
</dbReference>
<feature type="modified residue" description="Phosphohistidine" evidence="16">
    <location>
        <position position="1153"/>
    </location>
</feature>
<evidence type="ECO:0000256" key="4">
    <source>
        <dbReference type="ARBA" id="ARBA00022475"/>
    </source>
</evidence>
<feature type="modified residue" description="4-aspartylphosphate" evidence="17">
    <location>
        <position position="1005"/>
    </location>
</feature>
<dbReference type="Gene3D" id="3.40.190.10">
    <property type="entry name" value="Periplasmic binding protein-like II"/>
    <property type="match status" value="4"/>
</dbReference>
<keyword evidence="14" id="KW-0902">Two-component regulatory system</keyword>
<dbReference type="CDD" id="cd13705">
    <property type="entry name" value="PBP2_BvgS_D1"/>
    <property type="match status" value="1"/>
</dbReference>
<keyword evidence="7" id="KW-0808">Transferase</keyword>
<keyword evidence="11" id="KW-0418">Kinase</keyword>
<dbReference type="Gene3D" id="1.20.120.160">
    <property type="entry name" value="HPT domain"/>
    <property type="match status" value="1"/>
</dbReference>
<evidence type="ECO:0000259" key="24">
    <source>
        <dbReference type="PROSITE" id="PS50894"/>
    </source>
</evidence>
<evidence type="ECO:0000256" key="9">
    <source>
        <dbReference type="ARBA" id="ARBA00022729"/>
    </source>
</evidence>
<evidence type="ECO:0000256" key="16">
    <source>
        <dbReference type="PROSITE-ProRule" id="PRU00110"/>
    </source>
</evidence>
<dbReference type="GO" id="GO:0009927">
    <property type="term" value="F:histidine phosphotransfer kinase activity"/>
    <property type="evidence" value="ECO:0007669"/>
    <property type="project" value="TreeGrafter"/>
</dbReference>
<dbReference type="InterPro" id="IPR011006">
    <property type="entry name" value="CheY-like_superfamily"/>
</dbReference>
<dbReference type="NCBIfam" id="TIGR00229">
    <property type="entry name" value="sensory_box"/>
    <property type="match status" value="1"/>
</dbReference>
<dbReference type="InterPro" id="IPR003594">
    <property type="entry name" value="HATPase_dom"/>
</dbReference>
<comment type="caution">
    <text evidence="25">The sequence shown here is derived from an EMBL/GenBank/DDBJ whole genome shotgun (WGS) entry which is preliminary data.</text>
</comment>
<comment type="subcellular location">
    <subcellularLocation>
        <location evidence="2">Cell inner membrane</location>
        <topology evidence="2">Multi-pass membrane protein</topology>
    </subcellularLocation>
</comment>
<keyword evidence="5" id="KW-0997">Cell inner membrane</keyword>
<dbReference type="SMART" id="SM00388">
    <property type="entry name" value="HisKA"/>
    <property type="match status" value="1"/>
</dbReference>
<keyword evidence="15" id="KW-0472">Membrane</keyword>
<evidence type="ECO:0000256" key="17">
    <source>
        <dbReference type="PROSITE-ProRule" id="PRU00169"/>
    </source>
</evidence>
<dbReference type="InterPro" id="IPR035965">
    <property type="entry name" value="PAS-like_dom_sf"/>
</dbReference>
<dbReference type="PRINTS" id="PR00344">
    <property type="entry name" value="BCTRLSENSOR"/>
</dbReference>
<dbReference type="InterPro" id="IPR013767">
    <property type="entry name" value="PAS_fold"/>
</dbReference>
<evidence type="ECO:0000256" key="6">
    <source>
        <dbReference type="ARBA" id="ARBA00022553"/>
    </source>
</evidence>
<evidence type="ECO:0000259" key="21">
    <source>
        <dbReference type="PROSITE" id="PS50110"/>
    </source>
</evidence>
<evidence type="ECO:0000259" key="23">
    <source>
        <dbReference type="PROSITE" id="PS50113"/>
    </source>
</evidence>
<dbReference type="EMBL" id="JAAQYK010000001">
    <property type="protein sequence ID" value="NNA42929.1"/>
    <property type="molecule type" value="Genomic_DNA"/>
</dbReference>
<dbReference type="GO" id="GO:0005886">
    <property type="term" value="C:plasma membrane"/>
    <property type="evidence" value="ECO:0007669"/>
    <property type="project" value="UniProtKB-SubCell"/>
</dbReference>
<evidence type="ECO:0000256" key="14">
    <source>
        <dbReference type="ARBA" id="ARBA00023012"/>
    </source>
</evidence>
<dbReference type="AlphaFoldDB" id="A0A7Y1LB82"/>
<dbReference type="SMART" id="SM00091">
    <property type="entry name" value="PAS"/>
    <property type="match status" value="1"/>
</dbReference>
<dbReference type="SMART" id="SM00448">
    <property type="entry name" value="REC"/>
    <property type="match status" value="1"/>
</dbReference>
<dbReference type="EC" id="2.7.13.3" evidence="3"/>
<dbReference type="SMART" id="SM00062">
    <property type="entry name" value="PBPb"/>
    <property type="match status" value="2"/>
</dbReference>
<evidence type="ECO:0000313" key="26">
    <source>
        <dbReference type="Proteomes" id="UP000583279"/>
    </source>
</evidence>
<sequence length="1212" mass="134114">MRLRSSWLPLCLLLISTQVAAVSLPLAPQVLSSQLRLDRHDIAITTEDWHWLRHKAELRLGISPDESEPFSVNAEDHQYEGISADVTALVAQLLGVKVKIVAFASATQAEQALQAGSVDMVSRHGALSPSENLILSVPYARDRLALFKRSAEPRYSPTDLEGLRVAVTEEHSGDLIKRFPRADFRVYSDHDKAIAAAAFGQADVYLDDLYSAYYRINRAFYGFVRYERFIDLPVGGYSYAMRVDNTQLQRLLNVAINAIGEDQLINLAKRWVGNSFIPSEEPIDLTSEQRRWIERHPVARLVINDDLAPGAYFDANGVFSGGVADLLEVITLSTGLNFQVVVHSGGYPQIIQALQKGEAELALMTASPEREEYLRFSRPLVGGPFVLLSNLDQQGKLGNLVDKRVTIPSGHVALTQLRKHYPEAIVIEAGGSLDAMNMVYQGKADAAVVSLPAARYYIERLFREKLAINQALDVGPANLNFALRRSDAELQSIIDKVLQSISPDEFNAISNRWRSPPGMSGQTWVDYERVISEVVAGAALLLLLSLIWVFYLRRQILARLKAERMLNDQLQFVETLTDCMPPALYVRDINGRMVSCNRSYLNSTGLSAEQVLNKTVSELPSESFESTPDLHRYYLQAMNEGQSHESVHAVVLQGREVWINHWVQPFQDSQGVTKGIICGWMDITEHRQLVEQLQEAKNLADDASRAKTHFLATMSHEIRTPMNAVIGILELALKRADSEPINRANIEIAHVSAKSLLELIGDILDIARIESGRLSLSPKRSNLRELVESVARVFEGLARQKRLNLLLDIESSISCDVLVDGLRFKQILSNLVSNAIKFTEEGTIKVSIAGALSDDNLLNVSLRVEDTGVGISAADQARLFRPFVQAQRNVQSGEGTGLGLVICRSLCEMMGGWVGMSSELGRGTCVNVELRLQVLERINAPRLTTIAQPQHRYRLQVLVVDDHQINRQVLGQQLAFLGHDVIEAADGESALALWREQAFDVVITDCHMPGMSGVALTQAIRQIETEQTIDTTVIIGLTADAQPEEIELGIQAGMNECLIKPIGLDELDARLIAFQHSHACEVDAPLAVVERLSAVSEAARLLDLGPLELLISSEPVKFRQILNELINNNRKDRQRLGALLQAADTDRLVELAHRIKGAARVVKGEQLVQRCRALEVACADPQVSVIALEASVAGVERAIDDLEQALLSVQQD</sequence>
<dbReference type="Pfam" id="PF00512">
    <property type="entry name" value="HisKA"/>
    <property type="match status" value="1"/>
</dbReference>
<dbReference type="InterPro" id="IPR005467">
    <property type="entry name" value="His_kinase_dom"/>
</dbReference>
<keyword evidence="8" id="KW-0812">Transmembrane</keyword>
<evidence type="ECO:0000256" key="8">
    <source>
        <dbReference type="ARBA" id="ARBA00022692"/>
    </source>
</evidence>
<feature type="domain" description="PAC" evidence="23">
    <location>
        <begin position="643"/>
        <end position="695"/>
    </location>
</feature>
<evidence type="ECO:0000256" key="12">
    <source>
        <dbReference type="ARBA" id="ARBA00022840"/>
    </source>
</evidence>
<evidence type="ECO:0000259" key="22">
    <source>
        <dbReference type="PROSITE" id="PS50112"/>
    </source>
</evidence>
<dbReference type="PANTHER" id="PTHR43047">
    <property type="entry name" value="TWO-COMPONENT HISTIDINE PROTEIN KINASE"/>
    <property type="match status" value="1"/>
</dbReference>
<dbReference type="SUPFAM" id="SSF47226">
    <property type="entry name" value="Histidine-containing phosphotransfer domain, HPT domain"/>
    <property type="match status" value="1"/>
</dbReference>
<evidence type="ECO:0000256" key="11">
    <source>
        <dbReference type="ARBA" id="ARBA00022777"/>
    </source>
</evidence>
<dbReference type="PROSITE" id="PS50109">
    <property type="entry name" value="HIS_KIN"/>
    <property type="match status" value="1"/>
</dbReference>
<keyword evidence="18" id="KW-0175">Coiled coil</keyword>
<evidence type="ECO:0000313" key="25">
    <source>
        <dbReference type="EMBL" id="NNA42929.1"/>
    </source>
</evidence>